<proteinExistence type="predicted"/>
<dbReference type="Proteomes" id="UP000199614">
    <property type="component" value="Unassembled WGS sequence"/>
</dbReference>
<name>A0A1I5GGI6_PSUAM</name>
<evidence type="ECO:0000313" key="2">
    <source>
        <dbReference type="EMBL" id="SFO35134.1"/>
    </source>
</evidence>
<dbReference type="EMBL" id="FOUY01000046">
    <property type="protein sequence ID" value="SFO35134.1"/>
    <property type="molecule type" value="Genomic_DNA"/>
</dbReference>
<dbReference type="AlphaFoldDB" id="A0A1I5GGI6"/>
<feature type="region of interest" description="Disordered" evidence="1">
    <location>
        <begin position="1"/>
        <end position="29"/>
    </location>
</feature>
<keyword evidence="3" id="KW-1185">Reference proteome</keyword>
<protein>
    <submittedName>
        <fullName evidence="2">Uncharacterized protein</fullName>
    </submittedName>
</protein>
<reference evidence="2 3" key="1">
    <citation type="submission" date="2016-10" db="EMBL/GenBank/DDBJ databases">
        <authorList>
            <person name="de Groot N.N."/>
        </authorList>
    </citation>
    <scope>NUCLEOTIDE SEQUENCE [LARGE SCALE GENOMIC DNA]</scope>
    <source>
        <strain evidence="2 3">CGMCC 4.1877</strain>
    </source>
</reference>
<evidence type="ECO:0000313" key="3">
    <source>
        <dbReference type="Proteomes" id="UP000199614"/>
    </source>
</evidence>
<accession>A0A1I5GGI6</accession>
<sequence length="162" mass="16857">MTGPDRIRDAVRDVLHTGPPDRGFPDDRPGECRWCGVSDGDVLALVHASGHDTAQGHGECAEPGYAPTPACTGFPDACGAGPGEPCRDAACPSLAAEPAPAEVGPHLVTYTQPHPDHGTWTSPPLRFPTRTDADDYVAAVTLLAGPGAASRRTWSVRPEGSQ</sequence>
<gene>
    <name evidence="2" type="ORF">SAMN05216207_104646</name>
</gene>
<evidence type="ECO:0000256" key="1">
    <source>
        <dbReference type="SAM" id="MobiDB-lite"/>
    </source>
</evidence>
<dbReference type="RefSeq" id="WP_093353552.1">
    <property type="nucleotide sequence ID" value="NZ_FOUY01000046.1"/>
</dbReference>
<dbReference type="STRING" id="260086.SAMN05216207_104646"/>
<feature type="compositionally biased region" description="Basic and acidic residues" evidence="1">
    <location>
        <begin position="1"/>
        <end position="15"/>
    </location>
</feature>
<organism evidence="2 3">
    <name type="scientific">Pseudonocardia ammonioxydans</name>
    <dbReference type="NCBI Taxonomy" id="260086"/>
    <lineage>
        <taxon>Bacteria</taxon>
        <taxon>Bacillati</taxon>
        <taxon>Actinomycetota</taxon>
        <taxon>Actinomycetes</taxon>
        <taxon>Pseudonocardiales</taxon>
        <taxon>Pseudonocardiaceae</taxon>
        <taxon>Pseudonocardia</taxon>
    </lineage>
</organism>